<feature type="transmembrane region" description="Helical" evidence="2">
    <location>
        <begin position="315"/>
        <end position="337"/>
    </location>
</feature>
<dbReference type="EMBL" id="CAMXCT030001983">
    <property type="protein sequence ID" value="CAL4781993.1"/>
    <property type="molecule type" value="Genomic_DNA"/>
</dbReference>
<feature type="transmembrane region" description="Helical" evidence="2">
    <location>
        <begin position="83"/>
        <end position="105"/>
    </location>
</feature>
<dbReference type="GO" id="GO:0016020">
    <property type="term" value="C:membrane"/>
    <property type="evidence" value="ECO:0007669"/>
    <property type="project" value="UniProtKB-SubCell"/>
</dbReference>
<dbReference type="EMBL" id="CAMXCT020001983">
    <property type="protein sequence ID" value="CAL1148056.1"/>
    <property type="molecule type" value="Genomic_DNA"/>
</dbReference>
<comment type="subcellular location">
    <subcellularLocation>
        <location evidence="1">Membrane</location>
        <topology evidence="1">Multi-pass membrane protein</topology>
    </subcellularLocation>
</comment>
<dbReference type="AlphaFoldDB" id="A0A9P1CNM5"/>
<feature type="transmembrane region" description="Helical" evidence="2">
    <location>
        <begin position="343"/>
        <end position="365"/>
    </location>
</feature>
<gene>
    <name evidence="4" type="ORF">C1SCF055_LOCUS21311</name>
</gene>
<proteinExistence type="predicted"/>
<feature type="transmembrane region" description="Helical" evidence="2">
    <location>
        <begin position="111"/>
        <end position="135"/>
    </location>
</feature>
<dbReference type="PANTHER" id="PTHR23525:SF1">
    <property type="entry name" value="NODULIN-LIKE DOMAIN-CONTAINING PROTEIN"/>
    <property type="match status" value="1"/>
</dbReference>
<keyword evidence="2" id="KW-1133">Transmembrane helix</keyword>
<feature type="transmembrane region" description="Helical" evidence="2">
    <location>
        <begin position="18"/>
        <end position="47"/>
    </location>
</feature>
<dbReference type="InterPro" id="IPR020846">
    <property type="entry name" value="MFS_dom"/>
</dbReference>
<evidence type="ECO:0000259" key="3">
    <source>
        <dbReference type="PROSITE" id="PS50850"/>
    </source>
</evidence>
<dbReference type="Pfam" id="PF07690">
    <property type="entry name" value="MFS_1"/>
    <property type="match status" value="2"/>
</dbReference>
<keyword evidence="2" id="KW-0812">Transmembrane</keyword>
<feature type="transmembrane region" description="Helical" evidence="2">
    <location>
        <begin position="405"/>
        <end position="430"/>
    </location>
</feature>
<comment type="caution">
    <text evidence="4">The sequence shown here is derived from an EMBL/GenBank/DDBJ whole genome shotgun (WGS) entry which is preliminary data.</text>
</comment>
<name>A0A9P1CNM5_9DINO</name>
<evidence type="ECO:0000313" key="5">
    <source>
        <dbReference type="EMBL" id="CAL4781993.1"/>
    </source>
</evidence>
<accession>A0A9P1CNM5</accession>
<dbReference type="SUPFAM" id="SSF103473">
    <property type="entry name" value="MFS general substrate transporter"/>
    <property type="match status" value="1"/>
</dbReference>
<evidence type="ECO:0000313" key="6">
    <source>
        <dbReference type="Proteomes" id="UP001152797"/>
    </source>
</evidence>
<keyword evidence="6" id="KW-1185">Reference proteome</keyword>
<reference evidence="5 6" key="2">
    <citation type="submission" date="2024-05" db="EMBL/GenBank/DDBJ databases">
        <authorList>
            <person name="Chen Y."/>
            <person name="Shah S."/>
            <person name="Dougan E. K."/>
            <person name="Thang M."/>
            <person name="Chan C."/>
        </authorList>
    </citation>
    <scope>NUCLEOTIDE SEQUENCE [LARGE SCALE GENOMIC DNA]</scope>
</reference>
<reference evidence="4" key="1">
    <citation type="submission" date="2022-10" db="EMBL/GenBank/DDBJ databases">
        <authorList>
            <person name="Chen Y."/>
            <person name="Dougan E. K."/>
            <person name="Chan C."/>
            <person name="Rhodes N."/>
            <person name="Thang M."/>
        </authorList>
    </citation>
    <scope>NUCLEOTIDE SEQUENCE</scope>
</reference>
<feature type="transmembrane region" description="Helical" evidence="2">
    <location>
        <begin position="377"/>
        <end position="399"/>
    </location>
</feature>
<protein>
    <submittedName>
        <fullName evidence="5">Tudor domain-containing protein 1</fullName>
    </submittedName>
</protein>
<feature type="transmembrane region" description="Helical" evidence="2">
    <location>
        <begin position="283"/>
        <end position="303"/>
    </location>
</feature>
<feature type="transmembrane region" description="Helical" evidence="2">
    <location>
        <begin position="184"/>
        <end position="206"/>
    </location>
</feature>
<dbReference type="EMBL" id="CAMXCT010001983">
    <property type="protein sequence ID" value="CAI3994681.1"/>
    <property type="molecule type" value="Genomic_DNA"/>
</dbReference>
<feature type="transmembrane region" description="Helical" evidence="2">
    <location>
        <begin position="239"/>
        <end position="263"/>
    </location>
</feature>
<sequence>MTAAVTPVARRSPWTHNVICGIVATAFYRMGAGLYMMTVLPSFILLVGGNNFDVGFAEGLQGLANLLSAMPAGYIADKWSRRACIRMGTCLTFLSAGCLLLAVIIAKPKDFVPFVLLCLALALQGICDGIINGPLAALMDDSCPAGRRSDVESMNASVGGVAASVGPLLGLIVFATTGNTWTTFSMKVVICVGIFLSLLAIIPCLLMHDKYALAESSEAVHLQKNLLESQRWRSEQSTCFGLVTVQRVCIVMFINQLILTIGAGMTVKFFPVFFKEETHLKPVLLQAVFGSLNLFAGLGNLLANRLSKKFGRLQVIICGYIAGITCTMLMGTVRSYYTVPAVMLPIFLTRCICMWSCTPLLGSIIADYTPKATRGRWKALSSVAVVGWSGSAAVGGWLIDHTGFGVTFIITACFQTCSIPIMCILLPLVAKESELLAAQSAESLTATEISMQAETS</sequence>
<feature type="transmembrane region" description="Helical" evidence="2">
    <location>
        <begin position="156"/>
        <end position="178"/>
    </location>
</feature>
<keyword evidence="2" id="KW-0472">Membrane</keyword>
<organism evidence="4">
    <name type="scientific">Cladocopium goreaui</name>
    <dbReference type="NCBI Taxonomy" id="2562237"/>
    <lineage>
        <taxon>Eukaryota</taxon>
        <taxon>Sar</taxon>
        <taxon>Alveolata</taxon>
        <taxon>Dinophyceae</taxon>
        <taxon>Suessiales</taxon>
        <taxon>Symbiodiniaceae</taxon>
        <taxon>Cladocopium</taxon>
    </lineage>
</organism>
<dbReference type="Gene3D" id="1.20.1250.20">
    <property type="entry name" value="MFS general substrate transporter like domains"/>
    <property type="match status" value="2"/>
</dbReference>
<dbReference type="InterPro" id="IPR011701">
    <property type="entry name" value="MFS"/>
</dbReference>
<evidence type="ECO:0000256" key="1">
    <source>
        <dbReference type="ARBA" id="ARBA00004141"/>
    </source>
</evidence>
<feature type="transmembrane region" description="Helical" evidence="2">
    <location>
        <begin position="59"/>
        <end position="76"/>
    </location>
</feature>
<dbReference type="PROSITE" id="PS50850">
    <property type="entry name" value="MFS"/>
    <property type="match status" value="1"/>
</dbReference>
<dbReference type="OrthoDB" id="541403at2759"/>
<dbReference type="Proteomes" id="UP001152797">
    <property type="component" value="Unassembled WGS sequence"/>
</dbReference>
<feature type="domain" description="Major facilitator superfamily (MFS) profile" evidence="3">
    <location>
        <begin position="17"/>
        <end position="430"/>
    </location>
</feature>
<dbReference type="PANTHER" id="PTHR23525">
    <property type="entry name" value="TRANSPORTER, PUTATIVE-RELATED"/>
    <property type="match status" value="1"/>
</dbReference>
<evidence type="ECO:0000313" key="4">
    <source>
        <dbReference type="EMBL" id="CAI3994681.1"/>
    </source>
</evidence>
<dbReference type="InterPro" id="IPR036259">
    <property type="entry name" value="MFS_trans_sf"/>
</dbReference>
<evidence type="ECO:0000256" key="2">
    <source>
        <dbReference type="SAM" id="Phobius"/>
    </source>
</evidence>
<dbReference type="GO" id="GO:0022857">
    <property type="term" value="F:transmembrane transporter activity"/>
    <property type="evidence" value="ECO:0007669"/>
    <property type="project" value="InterPro"/>
</dbReference>